<proteinExistence type="predicted"/>
<evidence type="ECO:0000256" key="1">
    <source>
        <dbReference type="ARBA" id="ARBA00022801"/>
    </source>
</evidence>
<keyword evidence="4" id="KW-1185">Reference proteome</keyword>
<dbReference type="PANTHER" id="PTHR43053">
    <property type="entry name" value="GLYCOSIDASE FAMILY 31"/>
    <property type="match status" value="1"/>
</dbReference>
<dbReference type="EMBL" id="JANEYF010001486">
    <property type="protein sequence ID" value="KAJ8963797.1"/>
    <property type="molecule type" value="Genomic_DNA"/>
</dbReference>
<dbReference type="InterPro" id="IPR050985">
    <property type="entry name" value="Alpha-glycosidase_related"/>
</dbReference>
<evidence type="ECO:0000313" key="4">
    <source>
        <dbReference type="Proteomes" id="UP001162156"/>
    </source>
</evidence>
<dbReference type="AlphaFoldDB" id="A0AAV8ZHL2"/>
<protein>
    <submittedName>
        <fullName evidence="3">Uncharacterized protein</fullName>
    </submittedName>
</protein>
<reference evidence="3" key="1">
    <citation type="journal article" date="2023" name="Insect Mol. Biol.">
        <title>Genome sequencing provides insights into the evolution of gene families encoding plant cell wall-degrading enzymes in longhorned beetles.</title>
        <authorList>
            <person name="Shin N.R."/>
            <person name="Okamura Y."/>
            <person name="Kirsch R."/>
            <person name="Pauchet Y."/>
        </authorList>
    </citation>
    <scope>NUCLEOTIDE SEQUENCE</scope>
    <source>
        <strain evidence="3">RBIC_L_NR</strain>
    </source>
</reference>
<evidence type="ECO:0000313" key="3">
    <source>
        <dbReference type="EMBL" id="KAJ8963797.1"/>
    </source>
</evidence>
<dbReference type="Proteomes" id="UP001162156">
    <property type="component" value="Unassembled WGS sequence"/>
</dbReference>
<dbReference type="PANTHER" id="PTHR43053:SF4">
    <property type="entry name" value="MYOGENESIS-REGULATING GLYCOSIDASE"/>
    <property type="match status" value="1"/>
</dbReference>
<comment type="caution">
    <text evidence="3">The sequence shown here is derived from an EMBL/GenBank/DDBJ whole genome shotgun (WGS) entry which is preliminary data.</text>
</comment>
<name>A0AAV8ZHL2_9CUCU</name>
<keyword evidence="1" id="KW-0378">Hydrolase</keyword>
<accession>A0AAV8ZHL2</accession>
<sequence>MHTIEKLVGTIGIGRDFSNVSIQLGQTTVVDNVSVTIMFKGDGYDVTWETSSKSAIFKDCYDLNIGMVNWYGGPERQSQKWPIEKLNLSADNAYVVNRYDNFAVAERYWLNSRGAYIFVEDTVPLFVDQNNEEQGKLCLIAKSKEPYIYKKKGN</sequence>
<organism evidence="3 4">
    <name type="scientific">Rhamnusium bicolor</name>
    <dbReference type="NCBI Taxonomy" id="1586634"/>
    <lineage>
        <taxon>Eukaryota</taxon>
        <taxon>Metazoa</taxon>
        <taxon>Ecdysozoa</taxon>
        <taxon>Arthropoda</taxon>
        <taxon>Hexapoda</taxon>
        <taxon>Insecta</taxon>
        <taxon>Pterygota</taxon>
        <taxon>Neoptera</taxon>
        <taxon>Endopterygota</taxon>
        <taxon>Coleoptera</taxon>
        <taxon>Polyphaga</taxon>
        <taxon>Cucujiformia</taxon>
        <taxon>Chrysomeloidea</taxon>
        <taxon>Cerambycidae</taxon>
        <taxon>Lepturinae</taxon>
        <taxon>Rhagiini</taxon>
        <taxon>Rhamnusium</taxon>
    </lineage>
</organism>
<keyword evidence="2" id="KW-0326">Glycosidase</keyword>
<dbReference type="GO" id="GO:0016798">
    <property type="term" value="F:hydrolase activity, acting on glycosyl bonds"/>
    <property type="evidence" value="ECO:0007669"/>
    <property type="project" value="UniProtKB-KW"/>
</dbReference>
<gene>
    <name evidence="3" type="ORF">NQ314_005378</name>
</gene>
<evidence type="ECO:0000256" key="2">
    <source>
        <dbReference type="ARBA" id="ARBA00023295"/>
    </source>
</evidence>